<comment type="subcellular location">
    <subcellularLocation>
        <location evidence="1 8">Cell outer membrane</location>
        <topology evidence="1 8">Multi-pass membrane protein</topology>
    </subcellularLocation>
</comment>
<feature type="signal peptide" evidence="10">
    <location>
        <begin position="1"/>
        <end position="27"/>
    </location>
</feature>
<dbReference type="Gene3D" id="2.40.170.20">
    <property type="entry name" value="TonB-dependent receptor, beta-barrel domain"/>
    <property type="match status" value="1"/>
</dbReference>
<evidence type="ECO:0000256" key="8">
    <source>
        <dbReference type="PROSITE-ProRule" id="PRU01360"/>
    </source>
</evidence>
<keyword evidence="14" id="KW-1185">Reference proteome</keyword>
<keyword evidence="4 8" id="KW-0812">Transmembrane</keyword>
<evidence type="ECO:0000259" key="12">
    <source>
        <dbReference type="Pfam" id="PF07715"/>
    </source>
</evidence>
<dbReference type="EMBL" id="CP029347">
    <property type="protein sequence ID" value="AWL10750.1"/>
    <property type="molecule type" value="Genomic_DNA"/>
</dbReference>
<proteinExistence type="inferred from homology"/>
<dbReference type="RefSeq" id="WP_162558444.1">
    <property type="nucleotide sequence ID" value="NZ_CP029347.1"/>
</dbReference>
<dbReference type="AlphaFoldDB" id="A0A2S2E0E3"/>
<protein>
    <recommendedName>
        <fullName evidence="15">TonB-dependent receptor</fullName>
    </recommendedName>
</protein>
<dbReference type="GO" id="GO:0009279">
    <property type="term" value="C:cell outer membrane"/>
    <property type="evidence" value="ECO:0007669"/>
    <property type="project" value="UniProtKB-SubCell"/>
</dbReference>
<sequence>MHTKSKIWRLSALAAAMVTAYQAPALAQEEDKKDDQKDVEVIQIRGFAASQQENLNVKRFSSQVVDAITAEDIGKFPDKNVGDALQRIPGVAVERRFGEADGVSIRGLDPSLSMTYLNNQAIATAQWFEGYRPTRGFRSDMLASELVAGLEVYKSPQADLNAGSIGGTVNIKTRRPLDLDPNIFRGSIEYQYSENAERWDPALSGLYSWKSEDETWGVLATVSHQERFTTYDGMENYYGAGISNKLVDDTSGATNATWGAGHAVFQQQRERSAFNLTAQYRPTDALDITANYLHFSLAANNVNSNYLVVPGRAGTIRNVTDTQEFGAGTGALKHDIYLSDITGDPGNDYWFGPDTFFRNTEPTAETFDVEIDYQHDNFDAHFQLGQTEASGDIKVFGFFGKINTSNMDQAGLTGDEQLTLDLTGNKLGVTFDGFDPTDPNSYPLEFREDNAHITDSNKQRYAQADFEIPVDMGPVIAIKTGLKYHTLTQERHLYNFTSNIPDSILENTPTIGDLSFVDTECGLFEGQRKDTTLTCLPLFDLNGVKDFSLEYAGFTKQRESLNDFYEITEDRIAAYAMAKFDGENYRGNFGLRYVDYQLDSIANQYNAGDDVWIENVKTENDYTEVLPSLNLAYNINEDLIVRFAAAKVIALPNYEDLKNTFSFNDTTFTGSAGNPFLNPWSAKQFDLGIEWYFDEASLASITYFRKDIDDFLFGFSAEESVPGYEQKFIINRTRNGGSAELDGIEAQFQTELGYGFGMVANYTWTDASVTNEEGVSGLNLPGNSEKMWNVTGYWENETYSARIMANHRGGFFNGFRIGTASLTEDFTSVDVALSAEVNEYLTLNLQGLNLTGELYRTQNSQENWGGIFQLINDGGTRWFVNASVKF</sequence>
<keyword evidence="6 8" id="KW-0472">Membrane</keyword>
<evidence type="ECO:0000256" key="6">
    <source>
        <dbReference type="ARBA" id="ARBA00023136"/>
    </source>
</evidence>
<dbReference type="Proteomes" id="UP000245728">
    <property type="component" value="Chromosome"/>
</dbReference>
<dbReference type="InterPro" id="IPR036942">
    <property type="entry name" value="Beta-barrel_TonB_sf"/>
</dbReference>
<keyword evidence="7 8" id="KW-0998">Cell outer membrane</keyword>
<dbReference type="InterPro" id="IPR039426">
    <property type="entry name" value="TonB-dep_rcpt-like"/>
</dbReference>
<keyword evidence="3 8" id="KW-1134">Transmembrane beta strand</keyword>
<feature type="chain" id="PRO_5015485875" description="TonB-dependent receptor" evidence="10">
    <location>
        <begin position="28"/>
        <end position="886"/>
    </location>
</feature>
<evidence type="ECO:0000259" key="11">
    <source>
        <dbReference type="Pfam" id="PF00593"/>
    </source>
</evidence>
<evidence type="ECO:0000256" key="3">
    <source>
        <dbReference type="ARBA" id="ARBA00022452"/>
    </source>
</evidence>
<evidence type="ECO:0000256" key="4">
    <source>
        <dbReference type="ARBA" id="ARBA00022692"/>
    </source>
</evidence>
<dbReference type="KEGG" id="salh:HMF8227_00242"/>
<comment type="similarity">
    <text evidence="8 9">Belongs to the TonB-dependent receptor family.</text>
</comment>
<name>A0A2S2E0E3_9ALTE</name>
<evidence type="ECO:0000256" key="2">
    <source>
        <dbReference type="ARBA" id="ARBA00022448"/>
    </source>
</evidence>
<dbReference type="InterPro" id="IPR037066">
    <property type="entry name" value="Plug_dom_sf"/>
</dbReference>
<keyword evidence="5 9" id="KW-0798">TonB box</keyword>
<evidence type="ECO:0000256" key="10">
    <source>
        <dbReference type="SAM" id="SignalP"/>
    </source>
</evidence>
<feature type="domain" description="TonB-dependent receptor-like beta-barrel" evidence="11">
    <location>
        <begin position="557"/>
        <end position="850"/>
    </location>
</feature>
<reference evidence="13 14" key="1">
    <citation type="submission" date="2018-05" db="EMBL/GenBank/DDBJ databases">
        <title>Salinimonas sp. HMF8227 Genome sequencing and assembly.</title>
        <authorList>
            <person name="Kang H."/>
            <person name="Kang J."/>
            <person name="Cha I."/>
            <person name="Kim H."/>
            <person name="Joh K."/>
        </authorList>
    </citation>
    <scope>NUCLEOTIDE SEQUENCE [LARGE SCALE GENOMIC DNA]</scope>
    <source>
        <strain evidence="13 14">HMF8227</strain>
    </source>
</reference>
<dbReference type="PROSITE" id="PS52016">
    <property type="entry name" value="TONB_DEPENDENT_REC_3"/>
    <property type="match status" value="1"/>
</dbReference>
<dbReference type="Pfam" id="PF00593">
    <property type="entry name" value="TonB_dep_Rec_b-barrel"/>
    <property type="match status" value="1"/>
</dbReference>
<dbReference type="NCBIfam" id="TIGR01782">
    <property type="entry name" value="TonB-Xanth-Caul"/>
    <property type="match status" value="1"/>
</dbReference>
<accession>A0A2S2E0E3</accession>
<dbReference type="InterPro" id="IPR012910">
    <property type="entry name" value="Plug_dom"/>
</dbReference>
<evidence type="ECO:0000256" key="9">
    <source>
        <dbReference type="RuleBase" id="RU003357"/>
    </source>
</evidence>
<evidence type="ECO:0008006" key="15">
    <source>
        <dbReference type="Google" id="ProtNLM"/>
    </source>
</evidence>
<dbReference type="Gene3D" id="2.170.130.10">
    <property type="entry name" value="TonB-dependent receptor, plug domain"/>
    <property type="match status" value="1"/>
</dbReference>
<organism evidence="13 14">
    <name type="scientific">Saliniradius amylolyticus</name>
    <dbReference type="NCBI Taxonomy" id="2183582"/>
    <lineage>
        <taxon>Bacteria</taxon>
        <taxon>Pseudomonadati</taxon>
        <taxon>Pseudomonadota</taxon>
        <taxon>Gammaproteobacteria</taxon>
        <taxon>Alteromonadales</taxon>
        <taxon>Alteromonadaceae</taxon>
        <taxon>Saliniradius</taxon>
    </lineage>
</organism>
<dbReference type="SUPFAM" id="SSF56935">
    <property type="entry name" value="Porins"/>
    <property type="match status" value="1"/>
</dbReference>
<evidence type="ECO:0000313" key="13">
    <source>
        <dbReference type="EMBL" id="AWL10750.1"/>
    </source>
</evidence>
<evidence type="ECO:0000256" key="5">
    <source>
        <dbReference type="ARBA" id="ARBA00023077"/>
    </source>
</evidence>
<keyword evidence="10" id="KW-0732">Signal</keyword>
<evidence type="ECO:0000256" key="7">
    <source>
        <dbReference type="ARBA" id="ARBA00023237"/>
    </source>
</evidence>
<dbReference type="Pfam" id="PF07715">
    <property type="entry name" value="Plug"/>
    <property type="match status" value="1"/>
</dbReference>
<dbReference type="InterPro" id="IPR000531">
    <property type="entry name" value="Beta-barrel_TonB"/>
</dbReference>
<feature type="domain" description="TonB-dependent receptor plug" evidence="12">
    <location>
        <begin position="59"/>
        <end position="168"/>
    </location>
</feature>
<evidence type="ECO:0000256" key="1">
    <source>
        <dbReference type="ARBA" id="ARBA00004571"/>
    </source>
</evidence>
<dbReference type="CDD" id="cd01347">
    <property type="entry name" value="ligand_gated_channel"/>
    <property type="match status" value="1"/>
</dbReference>
<dbReference type="PANTHER" id="PTHR40980">
    <property type="entry name" value="PLUG DOMAIN-CONTAINING PROTEIN"/>
    <property type="match status" value="1"/>
</dbReference>
<dbReference type="PANTHER" id="PTHR40980:SF3">
    <property type="entry name" value="TONB-DEPENDENT RECEPTOR-LIKE BETA-BARREL DOMAIN-CONTAINING PROTEIN"/>
    <property type="match status" value="1"/>
</dbReference>
<evidence type="ECO:0000313" key="14">
    <source>
        <dbReference type="Proteomes" id="UP000245728"/>
    </source>
</evidence>
<dbReference type="InterPro" id="IPR010104">
    <property type="entry name" value="TonB_rcpt_bac"/>
</dbReference>
<keyword evidence="2 8" id="KW-0813">Transport</keyword>
<gene>
    <name evidence="13" type="ORF">HMF8227_00242</name>
</gene>